<reference evidence="2 3" key="1">
    <citation type="submission" date="2024-09" db="EMBL/GenBank/DDBJ databases">
        <title>Rethinking Asexuality: The Enigmatic Case of Functional Sexual Genes in Lepraria (Stereocaulaceae).</title>
        <authorList>
            <person name="Doellman M."/>
            <person name="Sun Y."/>
            <person name="Barcenas-Pena A."/>
            <person name="Lumbsch H.T."/>
            <person name="Grewe F."/>
        </authorList>
    </citation>
    <scope>NUCLEOTIDE SEQUENCE [LARGE SCALE GENOMIC DNA]</scope>
    <source>
        <strain evidence="2 3">Mercado 3170</strain>
    </source>
</reference>
<evidence type="ECO:0000256" key="1">
    <source>
        <dbReference type="SAM" id="MobiDB-lite"/>
    </source>
</evidence>
<dbReference type="EMBL" id="JBEFKJ010000028">
    <property type="protein sequence ID" value="KAL2038978.1"/>
    <property type="molecule type" value="Genomic_DNA"/>
</dbReference>
<keyword evidence="3" id="KW-1185">Reference proteome</keyword>
<gene>
    <name evidence="2" type="ORF">N7G274_008318</name>
</gene>
<protein>
    <submittedName>
        <fullName evidence="2">Uncharacterized protein</fullName>
    </submittedName>
</protein>
<feature type="region of interest" description="Disordered" evidence="1">
    <location>
        <begin position="1"/>
        <end position="52"/>
    </location>
</feature>
<feature type="compositionally biased region" description="Polar residues" evidence="1">
    <location>
        <begin position="31"/>
        <end position="48"/>
    </location>
</feature>
<proteinExistence type="predicted"/>
<sequence length="108" mass="10886">MDGDNTAKSFEQGANSALKEGTEMSSGIHETVNQTPAAGEKTTGTGTSIFDKKGAVGSMFNADGAIGGTAQKIGGPLDKQGAIGQHFNADGKIGGMVQENLANRNQGS</sequence>
<evidence type="ECO:0000313" key="2">
    <source>
        <dbReference type="EMBL" id="KAL2038978.1"/>
    </source>
</evidence>
<evidence type="ECO:0000313" key="3">
    <source>
        <dbReference type="Proteomes" id="UP001590950"/>
    </source>
</evidence>
<name>A0ABR4A6L2_9LECA</name>
<organism evidence="2 3">
    <name type="scientific">Stereocaulon virgatum</name>
    <dbReference type="NCBI Taxonomy" id="373712"/>
    <lineage>
        <taxon>Eukaryota</taxon>
        <taxon>Fungi</taxon>
        <taxon>Dikarya</taxon>
        <taxon>Ascomycota</taxon>
        <taxon>Pezizomycotina</taxon>
        <taxon>Lecanoromycetes</taxon>
        <taxon>OSLEUM clade</taxon>
        <taxon>Lecanoromycetidae</taxon>
        <taxon>Lecanorales</taxon>
        <taxon>Lecanorineae</taxon>
        <taxon>Stereocaulaceae</taxon>
        <taxon>Stereocaulon</taxon>
    </lineage>
</organism>
<comment type="caution">
    <text evidence="2">The sequence shown here is derived from an EMBL/GenBank/DDBJ whole genome shotgun (WGS) entry which is preliminary data.</text>
</comment>
<accession>A0ABR4A6L2</accession>
<feature type="compositionally biased region" description="Polar residues" evidence="1">
    <location>
        <begin position="1"/>
        <end position="15"/>
    </location>
</feature>
<dbReference type="Proteomes" id="UP001590950">
    <property type="component" value="Unassembled WGS sequence"/>
</dbReference>